<dbReference type="Proteomes" id="UP001374584">
    <property type="component" value="Unassembled WGS sequence"/>
</dbReference>
<evidence type="ECO:0000313" key="2">
    <source>
        <dbReference type="Proteomes" id="UP001374584"/>
    </source>
</evidence>
<evidence type="ECO:0000313" key="1">
    <source>
        <dbReference type="EMBL" id="KAK7356459.1"/>
    </source>
</evidence>
<comment type="caution">
    <text evidence="1">The sequence shown here is derived from an EMBL/GenBank/DDBJ whole genome shotgun (WGS) entry which is preliminary data.</text>
</comment>
<reference evidence="1 2" key="1">
    <citation type="submission" date="2024-01" db="EMBL/GenBank/DDBJ databases">
        <title>The genomes of 5 underutilized Papilionoideae crops provide insights into root nodulation and disease resistanc.</title>
        <authorList>
            <person name="Jiang F."/>
        </authorList>
    </citation>
    <scope>NUCLEOTIDE SEQUENCE [LARGE SCALE GENOMIC DNA]</scope>
    <source>
        <strain evidence="1">JINMINGXINNONG_FW02</strain>
        <tissue evidence="1">Leaves</tissue>
    </source>
</reference>
<sequence length="239" mass="26316">MPSFASSASDGEYLFWDGNLQHRLEPILASVESKLLVKSDLFLDGLRSFNTKTKWKSTCRRLSDAQVNTSMSFSSLSLSSHSGNEGIPLVDREIKPIGANSSSESFSVESDFQNAQPIFMVKSSMLSLVLPPGSWQRVCRKGKFPPISNPEEVMGKKFDLKMKLTMAGRSKTNPTIENPILQPSKRPKLEVIQAAPTLLIPGRETNTEVPKTVENPVAMPKEITIIPDSPARDEKVSPA</sequence>
<gene>
    <name evidence="1" type="ORF">VNO80_15731</name>
</gene>
<protein>
    <submittedName>
        <fullName evidence="1">Uncharacterized protein</fullName>
    </submittedName>
</protein>
<accession>A0AAN9MKT1</accession>
<organism evidence="1 2">
    <name type="scientific">Phaseolus coccineus</name>
    <name type="common">Scarlet runner bean</name>
    <name type="synonym">Phaseolus multiflorus</name>
    <dbReference type="NCBI Taxonomy" id="3886"/>
    <lineage>
        <taxon>Eukaryota</taxon>
        <taxon>Viridiplantae</taxon>
        <taxon>Streptophyta</taxon>
        <taxon>Embryophyta</taxon>
        <taxon>Tracheophyta</taxon>
        <taxon>Spermatophyta</taxon>
        <taxon>Magnoliopsida</taxon>
        <taxon>eudicotyledons</taxon>
        <taxon>Gunneridae</taxon>
        <taxon>Pentapetalae</taxon>
        <taxon>rosids</taxon>
        <taxon>fabids</taxon>
        <taxon>Fabales</taxon>
        <taxon>Fabaceae</taxon>
        <taxon>Papilionoideae</taxon>
        <taxon>50 kb inversion clade</taxon>
        <taxon>NPAAA clade</taxon>
        <taxon>indigoferoid/millettioid clade</taxon>
        <taxon>Phaseoleae</taxon>
        <taxon>Phaseolus</taxon>
    </lineage>
</organism>
<dbReference type="EMBL" id="JAYMYR010000006">
    <property type="protein sequence ID" value="KAK7356459.1"/>
    <property type="molecule type" value="Genomic_DNA"/>
</dbReference>
<name>A0AAN9MKT1_PHACN</name>
<dbReference type="AlphaFoldDB" id="A0AAN9MKT1"/>
<keyword evidence="2" id="KW-1185">Reference proteome</keyword>
<proteinExistence type="predicted"/>